<name>C7G7H7_9FIRM</name>
<sequence length="164" mass="19264">MMELRESILEGTLKAFNQKGLKFTMDDLAGILGMSKKTIYTVFRDKESLFLAMVDYLFDSIKESERQVLENEKLSTLEKIRAVLGVLPESYREVDFRQLYLLREKYPNIYKHVEERLETGWETTISLLEQGMKEGVIRPVKIPIVKMMLEAALEQFFPERYPDL</sequence>
<evidence type="ECO:0000256" key="1">
    <source>
        <dbReference type="ARBA" id="ARBA00023125"/>
    </source>
</evidence>
<reference evidence="4 5" key="1">
    <citation type="submission" date="2009-08" db="EMBL/GenBank/DDBJ databases">
        <authorList>
            <person name="Weinstock G."/>
            <person name="Sodergren E."/>
            <person name="Clifton S."/>
            <person name="Fulton L."/>
            <person name="Fulton B."/>
            <person name="Courtney L."/>
            <person name="Fronick C."/>
            <person name="Harrison M."/>
            <person name="Strong C."/>
            <person name="Farmer C."/>
            <person name="Delahaunty K."/>
            <person name="Markovic C."/>
            <person name="Hall O."/>
            <person name="Minx P."/>
            <person name="Tomlinson C."/>
            <person name="Mitreva M."/>
            <person name="Nelson J."/>
            <person name="Hou S."/>
            <person name="Wollam A."/>
            <person name="Pepin K.H."/>
            <person name="Johnson M."/>
            <person name="Bhonagiri V."/>
            <person name="Nash W.E."/>
            <person name="Warren W."/>
            <person name="Chinwalla A."/>
            <person name="Mardis E.R."/>
            <person name="Wilson R.K."/>
        </authorList>
    </citation>
    <scope>NUCLEOTIDE SEQUENCE [LARGE SCALE GENOMIC DNA]</scope>
    <source>
        <strain evidence="4 5">L1-82</strain>
    </source>
</reference>
<dbReference type="PRINTS" id="PR00455">
    <property type="entry name" value="HTHTETR"/>
</dbReference>
<evidence type="ECO:0000313" key="5">
    <source>
        <dbReference type="Proteomes" id="UP000004828"/>
    </source>
</evidence>
<feature type="DNA-binding region" description="H-T-H motif" evidence="2">
    <location>
        <begin position="24"/>
        <end position="43"/>
    </location>
</feature>
<dbReference type="InterPro" id="IPR050109">
    <property type="entry name" value="HTH-type_TetR-like_transc_reg"/>
</dbReference>
<proteinExistence type="predicted"/>
<dbReference type="Pfam" id="PF00440">
    <property type="entry name" value="TetR_N"/>
    <property type="match status" value="1"/>
</dbReference>
<dbReference type="Proteomes" id="UP000004828">
    <property type="component" value="Unassembled WGS sequence"/>
</dbReference>
<evidence type="ECO:0000259" key="3">
    <source>
        <dbReference type="PROSITE" id="PS50977"/>
    </source>
</evidence>
<dbReference type="PANTHER" id="PTHR30328">
    <property type="entry name" value="TRANSCRIPTIONAL REPRESSOR"/>
    <property type="match status" value="1"/>
</dbReference>
<protein>
    <submittedName>
        <fullName evidence="4">Transcriptional regulator, TetR family</fullName>
    </submittedName>
</protein>
<dbReference type="Gene3D" id="1.10.357.10">
    <property type="entry name" value="Tetracycline Repressor, domain 2"/>
    <property type="match status" value="1"/>
</dbReference>
<dbReference type="GO" id="GO:0006355">
    <property type="term" value="P:regulation of DNA-templated transcription"/>
    <property type="evidence" value="ECO:0007669"/>
    <property type="project" value="UniProtKB-ARBA"/>
</dbReference>
<dbReference type="PANTHER" id="PTHR30328:SF54">
    <property type="entry name" value="HTH-TYPE TRANSCRIPTIONAL REPRESSOR SCO4008"/>
    <property type="match status" value="1"/>
</dbReference>
<dbReference type="PROSITE" id="PS50977">
    <property type="entry name" value="HTH_TETR_2"/>
    <property type="match status" value="1"/>
</dbReference>
<dbReference type="InterPro" id="IPR009057">
    <property type="entry name" value="Homeodomain-like_sf"/>
</dbReference>
<dbReference type="SUPFAM" id="SSF48498">
    <property type="entry name" value="Tetracyclin repressor-like, C-terminal domain"/>
    <property type="match status" value="1"/>
</dbReference>
<evidence type="ECO:0000313" key="4">
    <source>
        <dbReference type="EMBL" id="EEV02210.1"/>
    </source>
</evidence>
<comment type="caution">
    <text evidence="4">The sequence shown here is derived from an EMBL/GenBank/DDBJ whole genome shotgun (WGS) entry which is preliminary data.</text>
</comment>
<dbReference type="HOGENOM" id="CLU_069356_30_3_9"/>
<dbReference type="SUPFAM" id="SSF46689">
    <property type="entry name" value="Homeodomain-like"/>
    <property type="match status" value="1"/>
</dbReference>
<dbReference type="Gene3D" id="1.10.10.60">
    <property type="entry name" value="Homeodomain-like"/>
    <property type="match status" value="1"/>
</dbReference>
<dbReference type="InterPro" id="IPR036271">
    <property type="entry name" value="Tet_transcr_reg_TetR-rel_C_sf"/>
</dbReference>
<keyword evidence="1 2" id="KW-0238">DNA-binding</keyword>
<gene>
    <name evidence="4" type="ORF">ROSINTL182_05851</name>
</gene>
<dbReference type="RefSeq" id="WP_006855981.1">
    <property type="nucleotide sequence ID" value="NZ_GG692716.1"/>
</dbReference>
<dbReference type="EMBL" id="ABYJ02000042">
    <property type="protein sequence ID" value="EEV02210.1"/>
    <property type="molecule type" value="Genomic_DNA"/>
</dbReference>
<evidence type="ECO:0000256" key="2">
    <source>
        <dbReference type="PROSITE-ProRule" id="PRU00335"/>
    </source>
</evidence>
<organism evidence="4 5">
    <name type="scientific">Roseburia intestinalis L1-82</name>
    <dbReference type="NCBI Taxonomy" id="536231"/>
    <lineage>
        <taxon>Bacteria</taxon>
        <taxon>Bacillati</taxon>
        <taxon>Bacillota</taxon>
        <taxon>Clostridia</taxon>
        <taxon>Lachnospirales</taxon>
        <taxon>Lachnospiraceae</taxon>
        <taxon>Roseburia</taxon>
    </lineage>
</organism>
<dbReference type="InterPro" id="IPR001647">
    <property type="entry name" value="HTH_TetR"/>
</dbReference>
<feature type="domain" description="HTH tetR-type" evidence="3">
    <location>
        <begin position="2"/>
        <end position="61"/>
    </location>
</feature>
<dbReference type="GO" id="GO:0003677">
    <property type="term" value="F:DNA binding"/>
    <property type="evidence" value="ECO:0007669"/>
    <property type="project" value="UniProtKB-UniRule"/>
</dbReference>
<accession>C7G7H7</accession>
<dbReference type="AlphaFoldDB" id="C7G7H7"/>